<protein>
    <submittedName>
        <fullName evidence="1">Uncharacterized protein</fullName>
    </submittedName>
</protein>
<accession>A0A2T3ZLU0</accession>
<organism evidence="1 2">
    <name type="scientific">Trichoderma asperellum (strain ATCC 204424 / CBS 433.97 / NBRC 101777)</name>
    <dbReference type="NCBI Taxonomy" id="1042311"/>
    <lineage>
        <taxon>Eukaryota</taxon>
        <taxon>Fungi</taxon>
        <taxon>Dikarya</taxon>
        <taxon>Ascomycota</taxon>
        <taxon>Pezizomycotina</taxon>
        <taxon>Sordariomycetes</taxon>
        <taxon>Hypocreomycetidae</taxon>
        <taxon>Hypocreales</taxon>
        <taxon>Hypocreaceae</taxon>
        <taxon>Trichoderma</taxon>
    </lineage>
</organism>
<evidence type="ECO:0000313" key="2">
    <source>
        <dbReference type="Proteomes" id="UP000240493"/>
    </source>
</evidence>
<dbReference type="EMBL" id="KZ679257">
    <property type="protein sequence ID" value="PTB45770.1"/>
    <property type="molecule type" value="Genomic_DNA"/>
</dbReference>
<evidence type="ECO:0000313" key="1">
    <source>
        <dbReference type="EMBL" id="PTB45770.1"/>
    </source>
</evidence>
<keyword evidence="2" id="KW-1185">Reference proteome</keyword>
<name>A0A2T3ZLU0_TRIA4</name>
<dbReference type="Proteomes" id="UP000240493">
    <property type="component" value="Unassembled WGS sequence"/>
</dbReference>
<proteinExistence type="predicted"/>
<dbReference type="AlphaFoldDB" id="A0A2T3ZLU0"/>
<gene>
    <name evidence="1" type="ORF">M441DRAFT_324807</name>
</gene>
<sequence>MSEYMYAVRGDALWSLFDAVTVAIAGLIRSTKSVAEPSTARDVLVVPMVFNTACSSYLLKLLAAIRQNSARQLELLTVPPAAAFATSATRNLQLCHRIFRQVAQYGQKKKNLLRLIRSKNGALKEGQSGLLHLHAHAVSRASLIGRLLTPPKLPCSPCRGTYRKYFNHRRFWAMPSPCSLSSLELLHRSTVSATCWPHVGH</sequence>
<reference evidence="1 2" key="1">
    <citation type="submission" date="2016-07" db="EMBL/GenBank/DDBJ databases">
        <title>Multiple horizontal gene transfer events from other fungi enriched the ability of initially mycotrophic Trichoderma (Ascomycota) to feed on dead plant biomass.</title>
        <authorList>
            <consortium name="DOE Joint Genome Institute"/>
            <person name="Aerts A."/>
            <person name="Atanasova L."/>
            <person name="Chenthamara K."/>
            <person name="Zhang J."/>
            <person name="Grujic M."/>
            <person name="Henrissat B."/>
            <person name="Kuo A."/>
            <person name="Salamov A."/>
            <person name="Lipzen A."/>
            <person name="Labutti K."/>
            <person name="Barry K."/>
            <person name="Miao Y."/>
            <person name="Rahimi M.J."/>
            <person name="Shen Q."/>
            <person name="Grigoriev I.V."/>
            <person name="Kubicek C.P."/>
            <person name="Druzhinina I.S."/>
        </authorList>
    </citation>
    <scope>NUCLEOTIDE SEQUENCE [LARGE SCALE GENOMIC DNA]</scope>
    <source>
        <strain evidence="1 2">CBS 433.97</strain>
    </source>
</reference>